<dbReference type="HOGENOM" id="CLU_025113_0_2_0"/>
<keyword evidence="3" id="KW-0030">Aminoacyl-tRNA synthetase</keyword>
<feature type="binding site" evidence="1">
    <location>
        <begin position="264"/>
        <end position="265"/>
    </location>
    <ligand>
        <name>L-histidine</name>
        <dbReference type="ChEBI" id="CHEBI:57595"/>
    </ligand>
</feature>
<dbReference type="KEGG" id="tli:Tlie_0835"/>
<dbReference type="InterPro" id="IPR004516">
    <property type="entry name" value="HisRS/HisZ"/>
</dbReference>
<dbReference type="PIRSF" id="PIRSF001549">
    <property type="entry name" value="His-tRNA_synth"/>
    <property type="match status" value="1"/>
</dbReference>
<evidence type="ECO:0000256" key="1">
    <source>
        <dbReference type="PIRSR" id="PIRSR001549-1"/>
    </source>
</evidence>
<feature type="binding site" evidence="1">
    <location>
        <begin position="77"/>
        <end position="79"/>
    </location>
    <ligand>
        <name>L-histidine</name>
        <dbReference type="ChEBI" id="CHEBI:57595"/>
    </ligand>
</feature>
<gene>
    <name evidence="3" type="ordered locus">Tlie_0835</name>
</gene>
<organism evidence="3 4">
    <name type="scientific">Thermovirga lienii (strain ATCC BAA-1197 / DSM 17291 / Cas60314)</name>
    <dbReference type="NCBI Taxonomy" id="580340"/>
    <lineage>
        <taxon>Bacteria</taxon>
        <taxon>Thermotogati</taxon>
        <taxon>Synergistota</taxon>
        <taxon>Synergistia</taxon>
        <taxon>Synergistales</taxon>
        <taxon>Thermovirgaceae</taxon>
        <taxon>Thermovirga</taxon>
    </lineage>
</organism>
<dbReference type="Pfam" id="PF13393">
    <property type="entry name" value="tRNA-synt_His"/>
    <property type="match status" value="1"/>
</dbReference>
<protein>
    <submittedName>
        <fullName evidence="3">Histidyl-tRNA synthetase 2</fullName>
    </submittedName>
</protein>
<dbReference type="GO" id="GO:0005737">
    <property type="term" value="C:cytoplasm"/>
    <property type="evidence" value="ECO:0007669"/>
    <property type="project" value="InterPro"/>
</dbReference>
<sequence length="402" mass="44980">MTKIPIGCRIYSGPKAESMEEARNTFLKVFSAFGYKVFCPSTIQLVSSCWSKLPSTIREKLLILNTPHGEAACLRPDLTLTAISYISSHYAPQERPLRICYADRIFLGPEEPETNLERLQLGAELIGWDGSGADVEVISIMFKVLDLLGHRDAQVVIGDTNIIDFMLKNTVPNIAKSLRDALLRQSLAEYYNTLEKHPVPDIELSALLALPTLKGKRSILNKAESLLPKGTPLSDIKHIISTLEKMGYGERVSVDLALSRKLNYYSGPVFEVYSPRAGKLLGGGGRYDSLLSSYGIIGQAIGFALDLEEIALVKETKIGSNSIMIWSGKTPPEVAMTRADLLTDKGFNVELSWTENRQHSIDLAKRRKYKWWLNALTSKIYDLEEKEEHELIEWLGKEQETC</sequence>
<dbReference type="STRING" id="580340.Tlie_0835"/>
<accession>G7V9L8</accession>
<feature type="binding site" evidence="1">
    <location>
        <position position="260"/>
    </location>
    <ligand>
        <name>L-histidine</name>
        <dbReference type="ChEBI" id="CHEBI:57595"/>
    </ligand>
</feature>
<reference evidence="3 4" key="2">
    <citation type="journal article" date="2012" name="Stand. Genomic Sci.">
        <title>Genome sequence of the moderately thermophilic, amino-acid-degrading and sulfur-reducing bacterium Thermovirga lienii type strain (Cas60314(T)).</title>
        <authorList>
            <person name="Goker M."/>
            <person name="Saunders E."/>
            <person name="Lapidus A."/>
            <person name="Nolan M."/>
            <person name="Lucas S."/>
            <person name="Hammon N."/>
            <person name="Deshpande S."/>
            <person name="Cheng J.F."/>
            <person name="Han C."/>
            <person name="Tapia R."/>
            <person name="Goodwin L.A."/>
            <person name="Pitluck S."/>
            <person name="Liolios K."/>
            <person name="Mavromatis K."/>
            <person name="Pagani I."/>
            <person name="Ivanova N."/>
            <person name="Mikhailova N."/>
            <person name="Pati A."/>
            <person name="Chen A."/>
            <person name="Palaniappan K."/>
            <person name="Land M."/>
            <person name="Chang Y.J."/>
            <person name="Jeffries C.D."/>
            <person name="Brambilla E.M."/>
            <person name="Rohde M."/>
            <person name="Spring S."/>
            <person name="Detter J.C."/>
            <person name="Woyke T."/>
            <person name="Bristow J."/>
            <person name="Eisen J.A."/>
            <person name="Markowitz V."/>
            <person name="Hugenholtz P."/>
            <person name="Kyrpides N.C."/>
            <person name="Klenk H.P."/>
        </authorList>
    </citation>
    <scope>NUCLEOTIDE SEQUENCE [LARGE SCALE GENOMIC DNA]</scope>
    <source>
        <strain evidence="4">ATCC BAA-1197 / DSM 17291 / Cas60314</strain>
    </source>
</reference>
<dbReference type="InterPro" id="IPR045864">
    <property type="entry name" value="aa-tRNA-synth_II/BPL/LPL"/>
</dbReference>
<dbReference type="EMBL" id="CP003096">
    <property type="protein sequence ID" value="AER66568.1"/>
    <property type="molecule type" value="Genomic_DNA"/>
</dbReference>
<evidence type="ECO:0000313" key="4">
    <source>
        <dbReference type="Proteomes" id="UP000005868"/>
    </source>
</evidence>
<evidence type="ECO:0000313" key="3">
    <source>
        <dbReference type="EMBL" id="AER66568.1"/>
    </source>
</evidence>
<dbReference type="GO" id="GO:0004821">
    <property type="term" value="F:histidine-tRNA ligase activity"/>
    <property type="evidence" value="ECO:0007669"/>
    <property type="project" value="TreeGrafter"/>
</dbReference>
<dbReference type="InterPro" id="IPR041715">
    <property type="entry name" value="HisRS-like_core"/>
</dbReference>
<dbReference type="Proteomes" id="UP000005868">
    <property type="component" value="Chromosome"/>
</dbReference>
<dbReference type="AlphaFoldDB" id="G7V9L8"/>
<proteinExistence type="predicted"/>
<feature type="domain" description="Class II Histidinyl-tRNA synthetase (HisRS)-like catalytic core" evidence="2">
    <location>
        <begin position="14"/>
        <end position="310"/>
    </location>
</feature>
<dbReference type="Gene3D" id="3.30.930.10">
    <property type="entry name" value="Bira Bifunctional Protein, Domain 2"/>
    <property type="match status" value="1"/>
</dbReference>
<dbReference type="GO" id="GO:0006427">
    <property type="term" value="P:histidyl-tRNA aminoacylation"/>
    <property type="evidence" value="ECO:0007669"/>
    <property type="project" value="TreeGrafter"/>
</dbReference>
<evidence type="ECO:0000259" key="2">
    <source>
        <dbReference type="Pfam" id="PF13393"/>
    </source>
</evidence>
<dbReference type="eggNOG" id="COG3705">
    <property type="taxonomic scope" value="Bacteria"/>
</dbReference>
<dbReference type="PANTHER" id="PTHR43707:SF1">
    <property type="entry name" value="HISTIDINE--TRNA LIGASE, MITOCHONDRIAL-RELATED"/>
    <property type="match status" value="1"/>
</dbReference>
<dbReference type="SUPFAM" id="SSF55681">
    <property type="entry name" value="Class II aaRS and biotin synthetases"/>
    <property type="match status" value="1"/>
</dbReference>
<keyword evidence="3" id="KW-0436">Ligase</keyword>
<reference evidence="4" key="1">
    <citation type="submission" date="2011-10" db="EMBL/GenBank/DDBJ databases">
        <title>The complete genome of chromosome of Thermovirga lienii DSM 17291.</title>
        <authorList>
            <consortium name="US DOE Joint Genome Institute (JGI-PGF)"/>
            <person name="Lucas S."/>
            <person name="Copeland A."/>
            <person name="Lapidus A."/>
            <person name="Glavina del Rio T."/>
            <person name="Dalin E."/>
            <person name="Tice H."/>
            <person name="Bruce D."/>
            <person name="Goodwin L."/>
            <person name="Pitluck S."/>
            <person name="Peters L."/>
            <person name="Mikhailova N."/>
            <person name="Saunders E."/>
            <person name="Kyrpides N."/>
            <person name="Mavromatis K."/>
            <person name="Ivanova N."/>
            <person name="Last F.I."/>
            <person name="Brettin T."/>
            <person name="Detter J.C."/>
            <person name="Han C."/>
            <person name="Larimer F."/>
            <person name="Land M."/>
            <person name="Hauser L."/>
            <person name="Markowitz V."/>
            <person name="Cheng J.-F."/>
            <person name="Hugenholtz P."/>
            <person name="Woyke T."/>
            <person name="Wu D."/>
            <person name="Spring S."/>
            <person name="Schroeder M."/>
            <person name="Brambilla E.-M."/>
            <person name="Klenk H.-P."/>
            <person name="Eisen J.A."/>
        </authorList>
    </citation>
    <scope>NUCLEOTIDE SEQUENCE [LARGE SCALE GENOMIC DNA]</scope>
    <source>
        <strain evidence="4">ATCC BAA-1197 / DSM 17291 / Cas60314</strain>
    </source>
</reference>
<feature type="binding site" evidence="1">
    <location>
        <position position="124"/>
    </location>
    <ligand>
        <name>L-histidine</name>
        <dbReference type="ChEBI" id="CHEBI:57595"/>
    </ligand>
</feature>
<dbReference type="OrthoDB" id="9801867at2"/>
<feature type="binding site" evidence="1">
    <location>
        <position position="120"/>
    </location>
    <ligand>
        <name>L-histidine</name>
        <dbReference type="ChEBI" id="CHEBI:57595"/>
    </ligand>
</feature>
<keyword evidence="4" id="KW-1185">Reference proteome</keyword>
<dbReference type="PANTHER" id="PTHR43707">
    <property type="entry name" value="HISTIDYL-TRNA SYNTHETASE"/>
    <property type="match status" value="1"/>
</dbReference>
<name>G7V9L8_THELD</name>